<dbReference type="WBParaSite" id="TCONS_00009345.p1">
    <property type="protein sequence ID" value="TCONS_00009345.p1"/>
    <property type="gene ID" value="XLOC_007169"/>
</dbReference>
<keyword evidence="2" id="KW-1185">Reference proteome</keyword>
<dbReference type="AlphaFoldDB" id="A0A0K0ECF6"/>
<keyword evidence="1" id="KW-0812">Transmembrane</keyword>
<accession>A0A0K0ECF6</accession>
<dbReference type="Proteomes" id="UP000035681">
    <property type="component" value="Unplaced"/>
</dbReference>
<proteinExistence type="predicted"/>
<protein>
    <submittedName>
        <fullName evidence="3 4">Uncharacterized protein</fullName>
    </submittedName>
</protein>
<reference evidence="3" key="1">
    <citation type="submission" date="2015-08" db="UniProtKB">
        <authorList>
            <consortium name="WormBaseParasite"/>
        </authorList>
    </citation>
    <scope>IDENTIFICATION</scope>
</reference>
<keyword evidence="1" id="KW-0472">Membrane</keyword>
<evidence type="ECO:0000313" key="4">
    <source>
        <dbReference type="WBParaSite" id="TCONS_00009345.p1"/>
    </source>
</evidence>
<keyword evidence="1" id="KW-1133">Transmembrane helix</keyword>
<evidence type="ECO:0000313" key="3">
    <source>
        <dbReference type="WBParaSite" id="SSTP_0000717100.1"/>
    </source>
</evidence>
<name>A0A0K0ECF6_STRER</name>
<dbReference type="WBParaSite" id="SSTP_0000717100.1">
    <property type="protein sequence ID" value="SSTP_0000717100.1"/>
    <property type="gene ID" value="SSTP_0000717100"/>
</dbReference>
<sequence>MSKLAVIFYFISFYIFIFYLGSCEGRDLRNTECDCRCDENGNAIGGIDCEKLINNEEDNGVEKFNQLSTNLAIASNDTPEDEVLKRDKRYYGGCGCCGCCMMGTPKTVTKTIKVTYGGCCGCGYGYG</sequence>
<evidence type="ECO:0000256" key="1">
    <source>
        <dbReference type="SAM" id="Phobius"/>
    </source>
</evidence>
<feature type="transmembrane region" description="Helical" evidence="1">
    <location>
        <begin position="6"/>
        <end position="22"/>
    </location>
</feature>
<evidence type="ECO:0000313" key="2">
    <source>
        <dbReference type="Proteomes" id="UP000035681"/>
    </source>
</evidence>
<organism evidence="3">
    <name type="scientific">Strongyloides stercoralis</name>
    <name type="common">Threadworm</name>
    <dbReference type="NCBI Taxonomy" id="6248"/>
    <lineage>
        <taxon>Eukaryota</taxon>
        <taxon>Metazoa</taxon>
        <taxon>Ecdysozoa</taxon>
        <taxon>Nematoda</taxon>
        <taxon>Chromadorea</taxon>
        <taxon>Rhabditida</taxon>
        <taxon>Tylenchina</taxon>
        <taxon>Panagrolaimomorpha</taxon>
        <taxon>Strongyloidoidea</taxon>
        <taxon>Strongyloididae</taxon>
        <taxon>Strongyloides</taxon>
    </lineage>
</organism>